<protein>
    <submittedName>
        <fullName evidence="2">Uncharacterized protein</fullName>
    </submittedName>
</protein>
<name>A0A0C3FJK0_PILCF</name>
<organism evidence="2 3">
    <name type="scientific">Piloderma croceum (strain F 1598)</name>
    <dbReference type="NCBI Taxonomy" id="765440"/>
    <lineage>
        <taxon>Eukaryota</taxon>
        <taxon>Fungi</taxon>
        <taxon>Dikarya</taxon>
        <taxon>Basidiomycota</taxon>
        <taxon>Agaricomycotina</taxon>
        <taxon>Agaricomycetes</taxon>
        <taxon>Agaricomycetidae</taxon>
        <taxon>Atheliales</taxon>
        <taxon>Atheliaceae</taxon>
        <taxon>Piloderma</taxon>
    </lineage>
</organism>
<dbReference type="AlphaFoldDB" id="A0A0C3FJK0"/>
<feature type="compositionally biased region" description="Low complexity" evidence="1">
    <location>
        <begin position="66"/>
        <end position="75"/>
    </location>
</feature>
<evidence type="ECO:0000313" key="3">
    <source>
        <dbReference type="Proteomes" id="UP000054166"/>
    </source>
</evidence>
<feature type="compositionally biased region" description="Low complexity" evidence="1">
    <location>
        <begin position="37"/>
        <end position="51"/>
    </location>
</feature>
<feature type="non-terminal residue" evidence="2">
    <location>
        <position position="108"/>
    </location>
</feature>
<keyword evidence="3" id="KW-1185">Reference proteome</keyword>
<sequence length="108" mass="11816">MFIPKLFDNDYSMEVDHEKSPLPAAPMSFPSPYEIDSSPNPSSSSFLSSPSILPAYIEPLPPPSSPSISRLSLPDLDIDLNDDESHPSSPSRRSFASLPDLEMNDPPD</sequence>
<evidence type="ECO:0000256" key="1">
    <source>
        <dbReference type="SAM" id="MobiDB-lite"/>
    </source>
</evidence>
<proteinExistence type="predicted"/>
<accession>A0A0C3FJK0</accession>
<dbReference type="EMBL" id="KN833006">
    <property type="protein sequence ID" value="KIM80024.1"/>
    <property type="molecule type" value="Genomic_DNA"/>
</dbReference>
<gene>
    <name evidence="2" type="ORF">PILCRDRAFT_822847</name>
</gene>
<feature type="region of interest" description="Disordered" evidence="1">
    <location>
        <begin position="15"/>
        <end position="108"/>
    </location>
</feature>
<reference evidence="2 3" key="1">
    <citation type="submission" date="2014-04" db="EMBL/GenBank/DDBJ databases">
        <authorList>
            <consortium name="DOE Joint Genome Institute"/>
            <person name="Kuo A."/>
            <person name="Tarkka M."/>
            <person name="Buscot F."/>
            <person name="Kohler A."/>
            <person name="Nagy L.G."/>
            <person name="Floudas D."/>
            <person name="Copeland A."/>
            <person name="Barry K.W."/>
            <person name="Cichocki N."/>
            <person name="Veneault-Fourrey C."/>
            <person name="LaButti K."/>
            <person name="Lindquist E.A."/>
            <person name="Lipzen A."/>
            <person name="Lundell T."/>
            <person name="Morin E."/>
            <person name="Murat C."/>
            <person name="Sun H."/>
            <person name="Tunlid A."/>
            <person name="Henrissat B."/>
            <person name="Grigoriev I.V."/>
            <person name="Hibbett D.S."/>
            <person name="Martin F."/>
            <person name="Nordberg H.P."/>
            <person name="Cantor M.N."/>
            <person name="Hua S.X."/>
        </authorList>
    </citation>
    <scope>NUCLEOTIDE SEQUENCE [LARGE SCALE GENOMIC DNA]</scope>
    <source>
        <strain evidence="2 3">F 1598</strain>
    </source>
</reference>
<reference evidence="3" key="2">
    <citation type="submission" date="2015-01" db="EMBL/GenBank/DDBJ databases">
        <title>Evolutionary Origins and Diversification of the Mycorrhizal Mutualists.</title>
        <authorList>
            <consortium name="DOE Joint Genome Institute"/>
            <consortium name="Mycorrhizal Genomics Consortium"/>
            <person name="Kohler A."/>
            <person name="Kuo A."/>
            <person name="Nagy L.G."/>
            <person name="Floudas D."/>
            <person name="Copeland A."/>
            <person name="Barry K.W."/>
            <person name="Cichocki N."/>
            <person name="Veneault-Fourrey C."/>
            <person name="LaButti K."/>
            <person name="Lindquist E.A."/>
            <person name="Lipzen A."/>
            <person name="Lundell T."/>
            <person name="Morin E."/>
            <person name="Murat C."/>
            <person name="Riley R."/>
            <person name="Ohm R."/>
            <person name="Sun H."/>
            <person name="Tunlid A."/>
            <person name="Henrissat B."/>
            <person name="Grigoriev I.V."/>
            <person name="Hibbett D.S."/>
            <person name="Martin F."/>
        </authorList>
    </citation>
    <scope>NUCLEOTIDE SEQUENCE [LARGE SCALE GENOMIC DNA]</scope>
    <source>
        <strain evidence="3">F 1598</strain>
    </source>
</reference>
<dbReference type="Proteomes" id="UP000054166">
    <property type="component" value="Unassembled WGS sequence"/>
</dbReference>
<dbReference type="InParanoid" id="A0A0C3FJK0"/>
<dbReference type="HOGENOM" id="CLU_2203308_0_0_1"/>
<evidence type="ECO:0000313" key="2">
    <source>
        <dbReference type="EMBL" id="KIM80024.1"/>
    </source>
</evidence>